<reference evidence="3" key="2">
    <citation type="submission" date="2013-12" db="EMBL/GenBank/DDBJ databases">
        <authorList>
            <person name="Yu Y."/>
            <person name="Lee S."/>
            <person name="de Baynast K."/>
            <person name="Wissotski M."/>
            <person name="Liu L."/>
            <person name="Talag J."/>
            <person name="Goicoechea J."/>
            <person name="Angelova A."/>
            <person name="Jetty R."/>
            <person name="Kudrna D."/>
            <person name="Golser W."/>
            <person name="Rivera L."/>
            <person name="Zhang J."/>
            <person name="Wing R."/>
        </authorList>
    </citation>
    <scope>NUCLEOTIDE SEQUENCE</scope>
</reference>
<evidence type="ECO:0008006" key="4">
    <source>
        <dbReference type="Google" id="ProtNLM"/>
    </source>
</evidence>
<dbReference type="HOGENOM" id="CLU_664584_0_0_1"/>
<feature type="transmembrane region" description="Helical" evidence="1">
    <location>
        <begin position="80"/>
        <end position="101"/>
    </location>
</feature>
<evidence type="ECO:0000313" key="2">
    <source>
        <dbReference type="EnsemblPlants" id="LPERR12G12370.1"/>
    </source>
</evidence>
<dbReference type="EnsemblPlants" id="LPERR12G12370.1">
    <property type="protein sequence ID" value="LPERR12G12370.1"/>
    <property type="gene ID" value="LPERR12G12370"/>
</dbReference>
<organism evidence="2 3">
    <name type="scientific">Leersia perrieri</name>
    <dbReference type="NCBI Taxonomy" id="77586"/>
    <lineage>
        <taxon>Eukaryota</taxon>
        <taxon>Viridiplantae</taxon>
        <taxon>Streptophyta</taxon>
        <taxon>Embryophyta</taxon>
        <taxon>Tracheophyta</taxon>
        <taxon>Spermatophyta</taxon>
        <taxon>Magnoliopsida</taxon>
        <taxon>Liliopsida</taxon>
        <taxon>Poales</taxon>
        <taxon>Poaceae</taxon>
        <taxon>BOP clade</taxon>
        <taxon>Oryzoideae</taxon>
        <taxon>Oryzeae</taxon>
        <taxon>Oryzinae</taxon>
        <taxon>Leersia</taxon>
    </lineage>
</organism>
<sequence length="414" mass="46667">MALDTKVLIRKRKEGVFDAFLKEKLVNIRYAYRGLVSSVKLTVLADAGGPPQVYVVFDQSCGLACLISALRAAVWRQLRAFCGVLVQIVVSAIQALVFAIVLCPLAALYMVGLYFSAAVSLWRLIEHYIIVTDASADAVDPSKANLKPALDVLYSLALAQGVLFCYKTIFSFSEKKIIKHVSDEYKFSNLARDPLLDYLEDTRIGCEKDVAFAGGKNLIVYAVELMESKSPDKYISGTRILDALISLQKPSWWSNYTRLLEQHRLMKQLLTGKIIDKLVQTLTLRGPYDRQTRVCSARILAHVAGEIHLDELPRGMQCIGSLLVTFQEYKTMETYERDWQLDRHGNLKNKEPTDKDSGYTYKVLVLLGLKIVEKFFFADEDNCRAMNRDTDGGVPTMIMAPVSYNGFHDDHHEE</sequence>
<reference evidence="2 3" key="1">
    <citation type="submission" date="2012-08" db="EMBL/GenBank/DDBJ databases">
        <title>Oryza genome evolution.</title>
        <authorList>
            <person name="Wing R.A."/>
        </authorList>
    </citation>
    <scope>NUCLEOTIDE SEQUENCE</scope>
</reference>
<dbReference type="Gramene" id="LPERR12G12370.1">
    <property type="protein sequence ID" value="LPERR12G12370.1"/>
    <property type="gene ID" value="LPERR12G12370"/>
</dbReference>
<keyword evidence="1" id="KW-0812">Transmembrane</keyword>
<accession>A0A0D9Y048</accession>
<keyword evidence="1" id="KW-0472">Membrane</keyword>
<dbReference type="PANTHER" id="PTHR33115">
    <property type="entry name" value="ARM REPEAT SUPERFAMILY PROTEIN"/>
    <property type="match status" value="1"/>
</dbReference>
<dbReference type="AlphaFoldDB" id="A0A0D9Y048"/>
<feature type="transmembrane region" description="Helical" evidence="1">
    <location>
        <begin position="107"/>
        <end position="125"/>
    </location>
</feature>
<keyword evidence="1" id="KW-1133">Transmembrane helix</keyword>
<evidence type="ECO:0000313" key="3">
    <source>
        <dbReference type="Proteomes" id="UP000032180"/>
    </source>
</evidence>
<proteinExistence type="predicted"/>
<keyword evidence="3" id="KW-1185">Reference proteome</keyword>
<evidence type="ECO:0000256" key="1">
    <source>
        <dbReference type="SAM" id="Phobius"/>
    </source>
</evidence>
<protein>
    <recommendedName>
        <fullName evidence="4">DUF4220 domain-containing protein</fullName>
    </recommendedName>
</protein>
<dbReference type="STRING" id="77586.A0A0D9Y048"/>
<dbReference type="Proteomes" id="UP000032180">
    <property type="component" value="Chromosome 12"/>
</dbReference>
<name>A0A0D9Y048_9ORYZ</name>
<dbReference type="PANTHER" id="PTHR33115:SF22">
    <property type="entry name" value="OS12G0449900 PROTEIN"/>
    <property type="match status" value="1"/>
</dbReference>
<reference evidence="2" key="3">
    <citation type="submission" date="2015-04" db="UniProtKB">
        <authorList>
            <consortium name="EnsemblPlants"/>
        </authorList>
    </citation>
    <scope>IDENTIFICATION</scope>
</reference>